<dbReference type="EMBL" id="LCWF01000171">
    <property type="protein sequence ID" value="KKY15869.1"/>
    <property type="molecule type" value="Genomic_DNA"/>
</dbReference>
<name>A0A0G2DZ99_PHACM</name>
<feature type="compositionally biased region" description="Polar residues" evidence="1">
    <location>
        <begin position="274"/>
        <end position="286"/>
    </location>
</feature>
<organism evidence="2 3">
    <name type="scientific">Phaeomoniella chlamydospora</name>
    <name type="common">Phaeoacremonium chlamydosporum</name>
    <dbReference type="NCBI Taxonomy" id="158046"/>
    <lineage>
        <taxon>Eukaryota</taxon>
        <taxon>Fungi</taxon>
        <taxon>Dikarya</taxon>
        <taxon>Ascomycota</taxon>
        <taxon>Pezizomycotina</taxon>
        <taxon>Eurotiomycetes</taxon>
        <taxon>Chaetothyriomycetidae</taxon>
        <taxon>Phaeomoniellales</taxon>
        <taxon>Phaeomoniellaceae</taxon>
        <taxon>Phaeomoniella</taxon>
    </lineage>
</organism>
<feature type="region of interest" description="Disordered" evidence="1">
    <location>
        <begin position="1"/>
        <end position="366"/>
    </location>
</feature>
<feature type="compositionally biased region" description="Polar residues" evidence="1">
    <location>
        <begin position="1"/>
        <end position="17"/>
    </location>
</feature>
<dbReference type="AlphaFoldDB" id="A0A0G2DZ99"/>
<feature type="compositionally biased region" description="Basic and acidic residues" evidence="1">
    <location>
        <begin position="49"/>
        <end position="63"/>
    </location>
</feature>
<keyword evidence="3" id="KW-1185">Reference proteome</keyword>
<feature type="compositionally biased region" description="Polar residues" evidence="1">
    <location>
        <begin position="36"/>
        <end position="47"/>
    </location>
</feature>
<evidence type="ECO:0000313" key="3">
    <source>
        <dbReference type="Proteomes" id="UP000053317"/>
    </source>
</evidence>
<feature type="compositionally biased region" description="Low complexity" evidence="1">
    <location>
        <begin position="224"/>
        <end position="240"/>
    </location>
</feature>
<sequence>MGNCFSSEKGQTSQATPNVPKEKSTALPTIEKTDGKLSTSSIGSSAAKTVEKPRSSRNTKDDVPAETTDEADPIAVAKTLEPAPERIDSGKGLASEESKEQKIETVTEEAKPTVQKTEPVAASSAETTAEVTATETTSPTKSTAPLSPIITDLPASTEKEQAQILTATASPSSLKTPGTTLQPASTKQTTPPTSAISPPDTEKDAADATIEPRTSTTVPITPMNTVVTSPSPTTSNPPVSEATQTNKSELQARPSKRTSRLSRMFSKKDKSALARTTSTSIPQSAVTPAPITEIVEEPASSRPSSKKQNRPSPLVTRNSSRLSSSHSQTGSTTAGEPPASPSSLVSPTVEGRRYNQDGDNDSLFCY</sequence>
<evidence type="ECO:0000313" key="2">
    <source>
        <dbReference type="EMBL" id="KKY15869.1"/>
    </source>
</evidence>
<accession>A0A0G2DZ99</accession>
<proteinExistence type="predicted"/>
<comment type="caution">
    <text evidence="2">The sequence shown here is derived from an EMBL/GenBank/DDBJ whole genome shotgun (WGS) entry which is preliminary data.</text>
</comment>
<feature type="compositionally biased region" description="Low complexity" evidence="1">
    <location>
        <begin position="117"/>
        <end position="145"/>
    </location>
</feature>
<feature type="compositionally biased region" description="Polar residues" evidence="1">
    <location>
        <begin position="212"/>
        <end position="223"/>
    </location>
</feature>
<feature type="compositionally biased region" description="Low complexity" evidence="1">
    <location>
        <begin position="316"/>
        <end position="333"/>
    </location>
</feature>
<reference evidence="2 3" key="2">
    <citation type="submission" date="2015-05" db="EMBL/GenBank/DDBJ databases">
        <authorList>
            <person name="Morales-Cruz A."/>
            <person name="Amrine K.C."/>
            <person name="Cantu D."/>
        </authorList>
    </citation>
    <scope>NUCLEOTIDE SEQUENCE [LARGE SCALE GENOMIC DNA]</scope>
    <source>
        <strain evidence="2">UCRPC4</strain>
    </source>
</reference>
<protein>
    <submittedName>
        <fullName evidence="2">Uncharacterized protein</fullName>
    </submittedName>
</protein>
<feature type="compositionally biased region" description="Basic and acidic residues" evidence="1">
    <location>
        <begin position="83"/>
        <end position="111"/>
    </location>
</feature>
<reference evidence="2 3" key="1">
    <citation type="submission" date="2015-05" db="EMBL/GenBank/DDBJ databases">
        <title>Distinctive expansion of gene families associated with plant cell wall degradation and secondary metabolism in the genomes of grapevine trunk pathogens.</title>
        <authorList>
            <person name="Lawrence D.P."/>
            <person name="Travadon R."/>
            <person name="Rolshausen P.E."/>
            <person name="Baumgartner K."/>
        </authorList>
    </citation>
    <scope>NUCLEOTIDE SEQUENCE [LARGE SCALE GENOMIC DNA]</scope>
    <source>
        <strain evidence="2">UCRPC4</strain>
    </source>
</reference>
<dbReference type="Proteomes" id="UP000053317">
    <property type="component" value="Unassembled WGS sequence"/>
</dbReference>
<feature type="compositionally biased region" description="Polar residues" evidence="1">
    <location>
        <begin position="163"/>
        <end position="196"/>
    </location>
</feature>
<gene>
    <name evidence="2" type="ORF">UCRPC4_g06055</name>
</gene>
<evidence type="ECO:0000256" key="1">
    <source>
        <dbReference type="SAM" id="MobiDB-lite"/>
    </source>
</evidence>